<feature type="compositionally biased region" description="Low complexity" evidence="1">
    <location>
        <begin position="100"/>
        <end position="118"/>
    </location>
</feature>
<dbReference type="RefSeq" id="WP_109280892.1">
    <property type="nucleotide sequence ID" value="NZ_JBFAUK010000006.1"/>
</dbReference>
<sequence>MTTWGLIVEETLGGSNDKYQETTVLAQVDGTREEALAQLERRARRYVPRHPWNARRRRLFRHSDGFLLVVEGSLHDFGTRFTVAELLEDSEAPPSPAPDATPVSDTTPSPAAAPAPAEEPADAPPPRPAPPAGTARDADGIPVKPAWLGRTDLA</sequence>
<name>A0ABV3JVG2_STRON</name>
<proteinExistence type="predicted"/>
<organism evidence="2 3">
    <name type="scientific">Streptomyces orinoci</name>
    <name type="common">Streptoverticillium orinoci</name>
    <dbReference type="NCBI Taxonomy" id="67339"/>
    <lineage>
        <taxon>Bacteria</taxon>
        <taxon>Bacillati</taxon>
        <taxon>Actinomycetota</taxon>
        <taxon>Actinomycetes</taxon>
        <taxon>Kitasatosporales</taxon>
        <taxon>Streptomycetaceae</taxon>
        <taxon>Streptomyces</taxon>
    </lineage>
</organism>
<accession>A0ABV3JVG2</accession>
<comment type="caution">
    <text evidence="2">The sequence shown here is derived from an EMBL/GenBank/DDBJ whole genome shotgun (WGS) entry which is preliminary data.</text>
</comment>
<evidence type="ECO:0000313" key="3">
    <source>
        <dbReference type="Proteomes" id="UP001552594"/>
    </source>
</evidence>
<dbReference type="Proteomes" id="UP001552594">
    <property type="component" value="Unassembled WGS sequence"/>
</dbReference>
<evidence type="ECO:0000313" key="2">
    <source>
        <dbReference type="EMBL" id="MEV5506873.1"/>
    </source>
</evidence>
<reference evidence="2 3" key="1">
    <citation type="submission" date="2024-06" db="EMBL/GenBank/DDBJ databases">
        <title>The Natural Products Discovery Center: Release of the First 8490 Sequenced Strains for Exploring Actinobacteria Biosynthetic Diversity.</title>
        <authorList>
            <person name="Kalkreuter E."/>
            <person name="Kautsar S.A."/>
            <person name="Yang D."/>
            <person name="Bader C.D."/>
            <person name="Teijaro C.N."/>
            <person name="Fluegel L."/>
            <person name="Davis C.M."/>
            <person name="Simpson J.R."/>
            <person name="Lauterbach L."/>
            <person name="Steele A.D."/>
            <person name="Gui C."/>
            <person name="Meng S."/>
            <person name="Li G."/>
            <person name="Viehrig K."/>
            <person name="Ye F."/>
            <person name="Su P."/>
            <person name="Kiefer A.F."/>
            <person name="Nichols A."/>
            <person name="Cepeda A.J."/>
            <person name="Yan W."/>
            <person name="Fan B."/>
            <person name="Jiang Y."/>
            <person name="Adhikari A."/>
            <person name="Zheng C.-J."/>
            <person name="Schuster L."/>
            <person name="Cowan T.M."/>
            <person name="Smanski M.J."/>
            <person name="Chevrette M.G."/>
            <person name="De Carvalho L.P.S."/>
            <person name="Shen B."/>
        </authorList>
    </citation>
    <scope>NUCLEOTIDE SEQUENCE [LARGE SCALE GENOMIC DNA]</scope>
    <source>
        <strain evidence="2 3">NPDC052347</strain>
    </source>
</reference>
<protein>
    <submittedName>
        <fullName evidence="2">Uncharacterized protein</fullName>
    </submittedName>
</protein>
<evidence type="ECO:0000256" key="1">
    <source>
        <dbReference type="SAM" id="MobiDB-lite"/>
    </source>
</evidence>
<feature type="region of interest" description="Disordered" evidence="1">
    <location>
        <begin position="88"/>
        <end position="154"/>
    </location>
</feature>
<gene>
    <name evidence="2" type="ORF">AB0L16_10390</name>
</gene>
<keyword evidence="3" id="KW-1185">Reference proteome</keyword>
<feature type="compositionally biased region" description="Pro residues" evidence="1">
    <location>
        <begin position="122"/>
        <end position="131"/>
    </location>
</feature>
<dbReference type="EMBL" id="JBFAUK010000006">
    <property type="protein sequence ID" value="MEV5506873.1"/>
    <property type="molecule type" value="Genomic_DNA"/>
</dbReference>